<gene>
    <name evidence="2" type="ORF">B0T19DRAFT_425275</name>
</gene>
<proteinExistence type="predicted"/>
<reference evidence="2" key="1">
    <citation type="journal article" date="2023" name="Mol. Phylogenet. Evol.">
        <title>Genome-scale phylogeny and comparative genomics of the fungal order Sordariales.</title>
        <authorList>
            <person name="Hensen N."/>
            <person name="Bonometti L."/>
            <person name="Westerberg I."/>
            <person name="Brannstrom I.O."/>
            <person name="Guillou S."/>
            <person name="Cros-Aarteil S."/>
            <person name="Calhoun S."/>
            <person name="Haridas S."/>
            <person name="Kuo A."/>
            <person name="Mondo S."/>
            <person name="Pangilinan J."/>
            <person name="Riley R."/>
            <person name="LaButti K."/>
            <person name="Andreopoulos B."/>
            <person name="Lipzen A."/>
            <person name="Chen C."/>
            <person name="Yan M."/>
            <person name="Daum C."/>
            <person name="Ng V."/>
            <person name="Clum A."/>
            <person name="Steindorff A."/>
            <person name="Ohm R.A."/>
            <person name="Martin F."/>
            <person name="Silar P."/>
            <person name="Natvig D.O."/>
            <person name="Lalanne C."/>
            <person name="Gautier V."/>
            <person name="Ament-Velasquez S.L."/>
            <person name="Kruys A."/>
            <person name="Hutchinson M.I."/>
            <person name="Powell A.J."/>
            <person name="Barry K."/>
            <person name="Miller A.N."/>
            <person name="Grigoriev I.V."/>
            <person name="Debuchy R."/>
            <person name="Gladieux P."/>
            <person name="Hiltunen Thoren M."/>
            <person name="Johannesson H."/>
        </authorList>
    </citation>
    <scope>NUCLEOTIDE SEQUENCE</scope>
    <source>
        <strain evidence="2">SMH4131-1</strain>
    </source>
</reference>
<keyword evidence="3" id="KW-1185">Reference proteome</keyword>
<dbReference type="AlphaFoldDB" id="A0AAE0IF61"/>
<keyword evidence="1" id="KW-1133">Transmembrane helix</keyword>
<evidence type="ECO:0008006" key="4">
    <source>
        <dbReference type="Google" id="ProtNLM"/>
    </source>
</evidence>
<feature type="transmembrane region" description="Helical" evidence="1">
    <location>
        <begin position="50"/>
        <end position="73"/>
    </location>
</feature>
<comment type="caution">
    <text evidence="2">The sequence shown here is derived from an EMBL/GenBank/DDBJ whole genome shotgun (WGS) entry which is preliminary data.</text>
</comment>
<feature type="transmembrane region" description="Helical" evidence="1">
    <location>
        <begin position="21"/>
        <end position="44"/>
    </location>
</feature>
<keyword evidence="1" id="KW-0812">Transmembrane</keyword>
<dbReference type="Proteomes" id="UP001286456">
    <property type="component" value="Unassembled WGS sequence"/>
</dbReference>
<evidence type="ECO:0000313" key="2">
    <source>
        <dbReference type="EMBL" id="KAK3323151.1"/>
    </source>
</evidence>
<evidence type="ECO:0000256" key="1">
    <source>
        <dbReference type="SAM" id="Phobius"/>
    </source>
</evidence>
<protein>
    <recommendedName>
        <fullName evidence="4">Transmembrane protein</fullName>
    </recommendedName>
</protein>
<accession>A0AAE0IF61</accession>
<sequence length="74" mass="8575">MAFLESSRVQARLRSGSSLLLFVDCFHFSFFHFFSVSVFLLAHLLSFLRLFYFLFFSRHIGISSFIQLLLGVCG</sequence>
<reference evidence="2" key="2">
    <citation type="submission" date="2023-06" db="EMBL/GenBank/DDBJ databases">
        <authorList>
            <consortium name="Lawrence Berkeley National Laboratory"/>
            <person name="Haridas S."/>
            <person name="Hensen N."/>
            <person name="Bonometti L."/>
            <person name="Westerberg I."/>
            <person name="Brannstrom I.O."/>
            <person name="Guillou S."/>
            <person name="Cros-Aarteil S."/>
            <person name="Calhoun S."/>
            <person name="Kuo A."/>
            <person name="Mondo S."/>
            <person name="Pangilinan J."/>
            <person name="Riley R."/>
            <person name="Labutti K."/>
            <person name="Andreopoulos B."/>
            <person name="Lipzen A."/>
            <person name="Chen C."/>
            <person name="Yanf M."/>
            <person name="Daum C."/>
            <person name="Ng V."/>
            <person name="Clum A."/>
            <person name="Steindorff A."/>
            <person name="Ohm R."/>
            <person name="Martin F."/>
            <person name="Silar P."/>
            <person name="Natvig D."/>
            <person name="Lalanne C."/>
            <person name="Gautier V."/>
            <person name="Ament-Velasquez S.L."/>
            <person name="Kruys A."/>
            <person name="Hutchinson M.I."/>
            <person name="Powell A.J."/>
            <person name="Barry K."/>
            <person name="Miller A.N."/>
            <person name="Grigoriev I.V."/>
            <person name="Debuchy R."/>
            <person name="Gladieux P."/>
            <person name="Thoren M.H."/>
            <person name="Johannesson H."/>
        </authorList>
    </citation>
    <scope>NUCLEOTIDE SEQUENCE</scope>
    <source>
        <strain evidence="2">SMH4131-1</strain>
    </source>
</reference>
<dbReference type="EMBL" id="JAUEPO010000004">
    <property type="protein sequence ID" value="KAK3323151.1"/>
    <property type="molecule type" value="Genomic_DNA"/>
</dbReference>
<organism evidence="2 3">
    <name type="scientific">Cercophora scortea</name>
    <dbReference type="NCBI Taxonomy" id="314031"/>
    <lineage>
        <taxon>Eukaryota</taxon>
        <taxon>Fungi</taxon>
        <taxon>Dikarya</taxon>
        <taxon>Ascomycota</taxon>
        <taxon>Pezizomycotina</taxon>
        <taxon>Sordariomycetes</taxon>
        <taxon>Sordariomycetidae</taxon>
        <taxon>Sordariales</taxon>
        <taxon>Lasiosphaeriaceae</taxon>
        <taxon>Cercophora</taxon>
    </lineage>
</organism>
<evidence type="ECO:0000313" key="3">
    <source>
        <dbReference type="Proteomes" id="UP001286456"/>
    </source>
</evidence>
<name>A0AAE0IF61_9PEZI</name>
<keyword evidence="1" id="KW-0472">Membrane</keyword>